<dbReference type="AlphaFoldDB" id="A0A413YTH4"/>
<proteinExistence type="predicted"/>
<accession>A0A413YTH4</accession>
<name>A0A413YTH4_9FIRM</name>
<evidence type="ECO:0000313" key="1">
    <source>
        <dbReference type="EMBL" id="RHC12367.1"/>
    </source>
</evidence>
<evidence type="ECO:0000313" key="2">
    <source>
        <dbReference type="Proteomes" id="UP000283513"/>
    </source>
</evidence>
<evidence type="ECO:0008006" key="3">
    <source>
        <dbReference type="Google" id="ProtNLM"/>
    </source>
</evidence>
<dbReference type="Pfam" id="PF09639">
    <property type="entry name" value="YjcQ"/>
    <property type="match status" value="1"/>
</dbReference>
<comment type="caution">
    <text evidence="1">The sequence shown here is derived from an EMBL/GenBank/DDBJ whole genome shotgun (WGS) entry which is preliminary data.</text>
</comment>
<dbReference type="Gene3D" id="1.10.10.10">
    <property type="entry name" value="Winged helix-like DNA-binding domain superfamily/Winged helix DNA-binding domain"/>
    <property type="match status" value="1"/>
</dbReference>
<dbReference type="InterPro" id="IPR036390">
    <property type="entry name" value="WH_DNA-bd_sf"/>
</dbReference>
<dbReference type="InterPro" id="IPR018597">
    <property type="entry name" value="Phage_Tuc2009_YjcQ"/>
</dbReference>
<sequence length="113" mass="12884">MVQFKKMHIGGIVMAVNQLKIVVSILKEVSEKTVPKPEDYGITQQCYYDIIEAMNDEGLLKNVKITHDAQNRVLTASIKNATVTIKGMEYLHNNSALMKTYKGLKEVREWLPF</sequence>
<protein>
    <recommendedName>
        <fullName evidence="3">YjcQ protein</fullName>
    </recommendedName>
</protein>
<organism evidence="1 2">
    <name type="scientific">Roseburia intestinalis</name>
    <dbReference type="NCBI Taxonomy" id="166486"/>
    <lineage>
        <taxon>Bacteria</taxon>
        <taxon>Bacillati</taxon>
        <taxon>Bacillota</taxon>
        <taxon>Clostridia</taxon>
        <taxon>Lachnospirales</taxon>
        <taxon>Lachnospiraceae</taxon>
        <taxon>Roseburia</taxon>
    </lineage>
</organism>
<dbReference type="SUPFAM" id="SSF46785">
    <property type="entry name" value="Winged helix' DNA-binding domain"/>
    <property type="match status" value="1"/>
</dbReference>
<reference evidence="1 2" key="1">
    <citation type="submission" date="2018-08" db="EMBL/GenBank/DDBJ databases">
        <title>A genome reference for cultivated species of the human gut microbiota.</title>
        <authorList>
            <person name="Zou Y."/>
            <person name="Xue W."/>
            <person name="Luo G."/>
        </authorList>
    </citation>
    <scope>NUCLEOTIDE SEQUENCE [LARGE SCALE GENOMIC DNA]</scope>
    <source>
        <strain evidence="1 2">AM37-1AC</strain>
    </source>
</reference>
<dbReference type="InterPro" id="IPR036388">
    <property type="entry name" value="WH-like_DNA-bd_sf"/>
</dbReference>
<gene>
    <name evidence="1" type="ORF">DW856_19020</name>
</gene>
<dbReference type="Proteomes" id="UP000283513">
    <property type="component" value="Unassembled WGS sequence"/>
</dbReference>
<dbReference type="EMBL" id="QSHO01000028">
    <property type="protein sequence ID" value="RHC12367.1"/>
    <property type="molecule type" value="Genomic_DNA"/>
</dbReference>